<dbReference type="Proteomes" id="UP000002931">
    <property type="component" value="Unassembled WGS sequence"/>
</dbReference>
<reference evidence="2 3" key="1">
    <citation type="journal article" date="2010" name="J. Bacteriol.">
        <title>Genome sequences of Pelagibaca bermudensis HTCC2601T and Maritimibacter alkaliphilus HTCC2654T, the type strains of two marine Roseobacter genera.</title>
        <authorList>
            <person name="Thrash J.C."/>
            <person name="Cho J.C."/>
            <person name="Ferriera S."/>
            <person name="Johnson J."/>
            <person name="Vergin K.L."/>
            <person name="Giovannoni S.J."/>
        </authorList>
    </citation>
    <scope>NUCLEOTIDE SEQUENCE [LARGE SCALE GENOMIC DNA]</scope>
    <source>
        <strain evidence="2 3">HTCC2654</strain>
    </source>
</reference>
<feature type="domain" description="Phosphatidic acid phosphatase type 2/haloperoxidase" evidence="1">
    <location>
        <begin position="189"/>
        <end position="315"/>
    </location>
</feature>
<evidence type="ECO:0000259" key="1">
    <source>
        <dbReference type="Pfam" id="PF01569"/>
    </source>
</evidence>
<name>A3VKQ5_9RHOB</name>
<accession>A3VKQ5</accession>
<dbReference type="HOGENOM" id="CLU_803643_0_0_5"/>
<comment type="caution">
    <text evidence="2">The sequence shown here is derived from an EMBL/GenBank/DDBJ whole genome shotgun (WGS) entry which is preliminary data.</text>
</comment>
<protein>
    <recommendedName>
        <fullName evidence="1">Phosphatidic acid phosphatase type 2/haloperoxidase domain-containing protein</fullName>
    </recommendedName>
</protein>
<evidence type="ECO:0000313" key="2">
    <source>
        <dbReference type="EMBL" id="EAQ11226.1"/>
    </source>
</evidence>
<dbReference type="OrthoDB" id="9773582at2"/>
<dbReference type="InterPro" id="IPR000326">
    <property type="entry name" value="PAP2/HPO"/>
</dbReference>
<dbReference type="SUPFAM" id="SSF48317">
    <property type="entry name" value="Acid phosphatase/Vanadium-dependent haloperoxidase"/>
    <property type="match status" value="1"/>
</dbReference>
<dbReference type="Gene3D" id="1.20.144.10">
    <property type="entry name" value="Phosphatidic acid phosphatase type 2/haloperoxidase"/>
    <property type="match status" value="1"/>
</dbReference>
<dbReference type="eggNOG" id="COG0671">
    <property type="taxonomic scope" value="Bacteria"/>
</dbReference>
<organism evidence="2 3">
    <name type="scientific">Maritimibacter alkaliphilus HTCC2654</name>
    <dbReference type="NCBI Taxonomy" id="314271"/>
    <lineage>
        <taxon>Bacteria</taxon>
        <taxon>Pseudomonadati</taxon>
        <taxon>Pseudomonadota</taxon>
        <taxon>Alphaproteobacteria</taxon>
        <taxon>Rhodobacterales</taxon>
        <taxon>Roseobacteraceae</taxon>
        <taxon>Maritimibacter</taxon>
    </lineage>
</organism>
<evidence type="ECO:0000313" key="3">
    <source>
        <dbReference type="Proteomes" id="UP000002931"/>
    </source>
</evidence>
<proteinExistence type="predicted"/>
<dbReference type="STRING" id="314271.RB2654_21538"/>
<gene>
    <name evidence="2" type="ORF">RB2654_21538</name>
</gene>
<dbReference type="AlphaFoldDB" id="A3VKQ5"/>
<sequence length="345" mass="37317">MFFRPLRLFGVCLPKLIFALAFVALWIAQPARSQNVFHFGNHIPSFHGGYYINGIPSSAFIDTGENRFQKAGRTFGQSIGGVEGVANDLADIGLFPFREPLLFGAAALGVGVLAANDYAITSYYKDNVEPLFAGFNLPPIVPRTRTSPLRFLSVEDQYLVAGIGATYAYGIAFNDERAQVAALLSTKAVAYSYLVSQVLLKPVFGRVRPSRDLSSYGGPVDVIDRSGRSPNPYNWGNAVPVSLTPSNFGTSFPSFHYTAYFSVARVYSGVYDNSWVPYVVAGALLASNIRSHNHWVSDMAAGALIGTVIGQSILNNYAERRGGLNTTFTPIVSSSGIGAQFSMTF</sequence>
<dbReference type="EMBL" id="AAMT01000018">
    <property type="protein sequence ID" value="EAQ11226.1"/>
    <property type="molecule type" value="Genomic_DNA"/>
</dbReference>
<dbReference type="Pfam" id="PF01569">
    <property type="entry name" value="PAP2"/>
    <property type="match status" value="1"/>
</dbReference>
<dbReference type="RefSeq" id="WP_008335267.1">
    <property type="nucleotide sequence ID" value="NZ_CH902578.1"/>
</dbReference>
<keyword evidence="3" id="KW-1185">Reference proteome</keyword>
<dbReference type="InterPro" id="IPR036938">
    <property type="entry name" value="PAP2/HPO_sf"/>
</dbReference>